<sequence>MNVWQIPLSVIFLGRRTLSPGSFATYVLSKIQCQPLVKYNMIKGDARELAKAVSYVHTFGFVHKTIRPELILTFSKVDGDLCVFHVGFENFRREYGWTQRRGNEVLDQNLYRHPSRQGAYPREDYLMQHDTYSHGVCLLEIGIWTSLVEYNSRGMCLPTGLLLGVPPGTTDASLFLLTRGQDKLLFLARSSLPQAMGTKYAEIVQTCLTCLEPENGDFGDVREFQDKDGVRVGVRYIEKSLGHQDISVIPDSSGGDGGGDGKGGDGGGDGGGGG</sequence>
<keyword evidence="2" id="KW-1185">Reference proteome</keyword>
<proteinExistence type="predicted"/>
<comment type="caution">
    <text evidence="1">The sequence shown here is derived from an EMBL/GenBank/DDBJ whole genome shotgun (WGS) entry which is preliminary data.</text>
</comment>
<evidence type="ECO:0000313" key="2">
    <source>
        <dbReference type="Proteomes" id="UP001148629"/>
    </source>
</evidence>
<protein>
    <submittedName>
        <fullName evidence="1">Uncharacterized protein</fullName>
    </submittedName>
</protein>
<dbReference type="Proteomes" id="UP001148629">
    <property type="component" value="Unassembled WGS sequence"/>
</dbReference>
<evidence type="ECO:0000313" key="1">
    <source>
        <dbReference type="EMBL" id="KAJ3520555.1"/>
    </source>
</evidence>
<name>A0ACC1RKY4_9HYPO</name>
<dbReference type="EMBL" id="JANRMS010002871">
    <property type="protein sequence ID" value="KAJ3520555.1"/>
    <property type="molecule type" value="Genomic_DNA"/>
</dbReference>
<gene>
    <name evidence="1" type="ORF">NM208_g13659</name>
</gene>
<reference evidence="1" key="1">
    <citation type="submission" date="2022-08" db="EMBL/GenBank/DDBJ databases">
        <title>Genome Sequence of Fusarium decemcellulare.</title>
        <authorList>
            <person name="Buettner E."/>
        </authorList>
    </citation>
    <scope>NUCLEOTIDE SEQUENCE</scope>
    <source>
        <strain evidence="1">Babe19</strain>
    </source>
</reference>
<organism evidence="1 2">
    <name type="scientific">Fusarium decemcellulare</name>
    <dbReference type="NCBI Taxonomy" id="57161"/>
    <lineage>
        <taxon>Eukaryota</taxon>
        <taxon>Fungi</taxon>
        <taxon>Dikarya</taxon>
        <taxon>Ascomycota</taxon>
        <taxon>Pezizomycotina</taxon>
        <taxon>Sordariomycetes</taxon>
        <taxon>Hypocreomycetidae</taxon>
        <taxon>Hypocreales</taxon>
        <taxon>Nectriaceae</taxon>
        <taxon>Fusarium</taxon>
        <taxon>Fusarium decemcellulare species complex</taxon>
    </lineage>
</organism>
<accession>A0ACC1RKY4</accession>